<organism evidence="2 3">
    <name type="scientific">Pleurodeles waltl</name>
    <name type="common">Iberian ribbed newt</name>
    <dbReference type="NCBI Taxonomy" id="8319"/>
    <lineage>
        <taxon>Eukaryota</taxon>
        <taxon>Metazoa</taxon>
        <taxon>Chordata</taxon>
        <taxon>Craniata</taxon>
        <taxon>Vertebrata</taxon>
        <taxon>Euteleostomi</taxon>
        <taxon>Amphibia</taxon>
        <taxon>Batrachia</taxon>
        <taxon>Caudata</taxon>
        <taxon>Salamandroidea</taxon>
        <taxon>Salamandridae</taxon>
        <taxon>Pleurodelinae</taxon>
        <taxon>Pleurodeles</taxon>
    </lineage>
</organism>
<dbReference type="AlphaFoldDB" id="A0AAV7V0M9"/>
<keyword evidence="3" id="KW-1185">Reference proteome</keyword>
<comment type="caution">
    <text evidence="2">The sequence shown here is derived from an EMBL/GenBank/DDBJ whole genome shotgun (WGS) entry which is preliminary data.</text>
</comment>
<name>A0AAV7V0M9_PLEWA</name>
<proteinExistence type="predicted"/>
<evidence type="ECO:0000313" key="3">
    <source>
        <dbReference type="Proteomes" id="UP001066276"/>
    </source>
</evidence>
<dbReference type="Proteomes" id="UP001066276">
    <property type="component" value="Chromosome 2_2"/>
</dbReference>
<dbReference type="EMBL" id="JANPWB010000004">
    <property type="protein sequence ID" value="KAJ1194887.1"/>
    <property type="molecule type" value="Genomic_DNA"/>
</dbReference>
<protein>
    <submittedName>
        <fullName evidence="2">Uncharacterized protein</fullName>
    </submittedName>
</protein>
<evidence type="ECO:0000313" key="2">
    <source>
        <dbReference type="EMBL" id="KAJ1194887.1"/>
    </source>
</evidence>
<accession>A0AAV7V0M9</accession>
<reference evidence="2" key="1">
    <citation type="journal article" date="2022" name="bioRxiv">
        <title>Sequencing and chromosome-scale assembly of the giantPleurodeles waltlgenome.</title>
        <authorList>
            <person name="Brown T."/>
            <person name="Elewa A."/>
            <person name="Iarovenko S."/>
            <person name="Subramanian E."/>
            <person name="Araus A.J."/>
            <person name="Petzold A."/>
            <person name="Susuki M."/>
            <person name="Suzuki K.-i.T."/>
            <person name="Hayashi T."/>
            <person name="Toyoda A."/>
            <person name="Oliveira C."/>
            <person name="Osipova E."/>
            <person name="Leigh N.D."/>
            <person name="Simon A."/>
            <person name="Yun M.H."/>
        </authorList>
    </citation>
    <scope>NUCLEOTIDE SEQUENCE</scope>
    <source>
        <strain evidence="2">20211129_DDA</strain>
        <tissue evidence="2">Liver</tissue>
    </source>
</reference>
<evidence type="ECO:0000256" key="1">
    <source>
        <dbReference type="SAM" id="MobiDB-lite"/>
    </source>
</evidence>
<gene>
    <name evidence="2" type="ORF">NDU88_004172</name>
</gene>
<feature type="region of interest" description="Disordered" evidence="1">
    <location>
        <begin position="15"/>
        <end position="115"/>
    </location>
</feature>
<feature type="compositionally biased region" description="Pro residues" evidence="1">
    <location>
        <begin position="50"/>
        <end position="62"/>
    </location>
</feature>
<feature type="compositionally biased region" description="Polar residues" evidence="1">
    <location>
        <begin position="96"/>
        <end position="107"/>
    </location>
</feature>
<feature type="compositionally biased region" description="Gly residues" evidence="1">
    <location>
        <begin position="30"/>
        <end position="40"/>
    </location>
</feature>
<sequence>MLLWQRYTALRSARGHFQTQESSRQRGLLPGEGGGPGQGQGAPPRRPPRHPPCCRPALPGPAPSSCRRTGRRSRTGQVNCTEEGGVTSAYKPRSLASDTQRSENTAAPPSRPQLRARARVEELIGCRGFPGSPAIGRLRRDVFQCAQSG</sequence>